<gene>
    <name evidence="2" type="ORF">MELLADRAFT_61514</name>
</gene>
<dbReference type="GeneID" id="18929742"/>
<feature type="region of interest" description="Disordered" evidence="1">
    <location>
        <begin position="174"/>
        <end position="195"/>
    </location>
</feature>
<dbReference type="EMBL" id="GL883099">
    <property type="protein sequence ID" value="EGG08980.1"/>
    <property type="molecule type" value="Genomic_DNA"/>
</dbReference>
<keyword evidence="3" id="KW-1185">Reference proteome</keyword>
<evidence type="ECO:0000256" key="1">
    <source>
        <dbReference type="SAM" id="MobiDB-lite"/>
    </source>
</evidence>
<dbReference type="HOGENOM" id="CLU_555572_0_0_1"/>
<dbReference type="KEGG" id="mlr:MELLADRAFT_61514"/>
<feature type="compositionally biased region" description="Polar residues" evidence="1">
    <location>
        <begin position="337"/>
        <end position="352"/>
    </location>
</feature>
<name>F4RF79_MELLP</name>
<dbReference type="AlphaFoldDB" id="F4RF79"/>
<feature type="region of interest" description="Disordered" evidence="1">
    <location>
        <begin position="254"/>
        <end position="491"/>
    </location>
</feature>
<organism evidence="3">
    <name type="scientific">Melampsora larici-populina (strain 98AG31 / pathotype 3-4-7)</name>
    <name type="common">Poplar leaf rust fungus</name>
    <dbReference type="NCBI Taxonomy" id="747676"/>
    <lineage>
        <taxon>Eukaryota</taxon>
        <taxon>Fungi</taxon>
        <taxon>Dikarya</taxon>
        <taxon>Basidiomycota</taxon>
        <taxon>Pucciniomycotina</taxon>
        <taxon>Pucciniomycetes</taxon>
        <taxon>Pucciniales</taxon>
        <taxon>Melampsoraceae</taxon>
        <taxon>Melampsora</taxon>
    </lineage>
</organism>
<protein>
    <submittedName>
        <fullName evidence="2">Uncharacterized protein</fullName>
    </submittedName>
</protein>
<proteinExistence type="predicted"/>
<reference evidence="3" key="1">
    <citation type="journal article" date="2011" name="Proc. Natl. Acad. Sci. U.S.A.">
        <title>Obligate biotrophy features unraveled by the genomic analysis of rust fungi.</title>
        <authorList>
            <person name="Duplessis S."/>
            <person name="Cuomo C.A."/>
            <person name="Lin Y.-C."/>
            <person name="Aerts A."/>
            <person name="Tisserant E."/>
            <person name="Veneault-Fourrey C."/>
            <person name="Joly D.L."/>
            <person name="Hacquard S."/>
            <person name="Amselem J."/>
            <person name="Cantarel B.L."/>
            <person name="Chiu R."/>
            <person name="Coutinho P.M."/>
            <person name="Feau N."/>
            <person name="Field M."/>
            <person name="Frey P."/>
            <person name="Gelhaye E."/>
            <person name="Goldberg J."/>
            <person name="Grabherr M.G."/>
            <person name="Kodira C.D."/>
            <person name="Kohler A."/>
            <person name="Kuees U."/>
            <person name="Lindquist E.A."/>
            <person name="Lucas S.M."/>
            <person name="Mago R."/>
            <person name="Mauceli E."/>
            <person name="Morin E."/>
            <person name="Murat C."/>
            <person name="Pangilinan J.L."/>
            <person name="Park R."/>
            <person name="Pearson M."/>
            <person name="Quesneville H."/>
            <person name="Rouhier N."/>
            <person name="Sakthikumar S."/>
            <person name="Salamov A.A."/>
            <person name="Schmutz J."/>
            <person name="Selles B."/>
            <person name="Shapiro H."/>
            <person name="Tanguay P."/>
            <person name="Tuskan G.A."/>
            <person name="Henrissat B."/>
            <person name="Van de Peer Y."/>
            <person name="Rouze P."/>
            <person name="Ellis J.G."/>
            <person name="Dodds P.N."/>
            <person name="Schein J.E."/>
            <person name="Zhong S."/>
            <person name="Hamelin R.C."/>
            <person name="Grigoriev I.V."/>
            <person name="Szabo L.J."/>
            <person name="Martin F."/>
        </authorList>
    </citation>
    <scope>NUCLEOTIDE SEQUENCE [LARGE SCALE GENOMIC DNA]</scope>
    <source>
        <strain evidence="3">98AG31 / pathotype 3-4-7</strain>
    </source>
</reference>
<dbReference type="VEuPathDB" id="FungiDB:MELLADRAFT_61514"/>
<sequence length="491" mass="52607">MWSIKCACQDALGPTRGHALTPVHLHTLSGASSIGHAPTPVHLHTTSGASLIIPTQPQAPEPIVHISAPPHQPGYLSNRYQELLDAMQRLSTHTQTCLITRFLRDCEFAKDLETPALINPLSHSLATSSKTLDIPVSTQLQMKNSTTRPLKSPITHLSPLDKFVTPLSPSTFHPVKVASPTPAQSHDPPSHIDEATTNISEAPTTTTAKDPTPSNNEQANADADQALLEAINQTNIEKIMADDDQGVYHNLGVTSKEQEPTSEDLPAFDPYDSNAKNNQPELPKETHTNPRATSDNPIPNPDPALDLGPVLQQAPAPIKRGCGRKRKNTNTKTNKTSIDTTLISPHSSTSLSVPKPKKRKMPKGWVAIDEDDDSVNLEPNGDVEPPANPDPTPVPALASKASRGRKGKGKETPQIALRSSTRLNPVLKEVVSASQSPTPIAANSGATPISEPQDSLATTSTSIVLDREPDIRSTTSTTKTSRSMAKLKVST</sequence>
<evidence type="ECO:0000313" key="3">
    <source>
        <dbReference type="Proteomes" id="UP000001072"/>
    </source>
</evidence>
<dbReference type="RefSeq" id="XP_007407954.1">
    <property type="nucleotide sequence ID" value="XM_007407892.1"/>
</dbReference>
<accession>F4RF79</accession>
<feature type="compositionally biased region" description="Low complexity" evidence="1">
    <location>
        <begin position="472"/>
        <end position="483"/>
    </location>
</feature>
<dbReference type="InParanoid" id="F4RF79"/>
<evidence type="ECO:0000313" key="2">
    <source>
        <dbReference type="EMBL" id="EGG08980.1"/>
    </source>
</evidence>
<feature type="compositionally biased region" description="Polar residues" evidence="1">
    <location>
        <begin position="444"/>
        <end position="463"/>
    </location>
</feature>
<dbReference type="Proteomes" id="UP000001072">
    <property type="component" value="Unassembled WGS sequence"/>
</dbReference>